<dbReference type="InterPro" id="IPR036371">
    <property type="entry name" value="TPK_B1-bd_sf"/>
</dbReference>
<dbReference type="Gene3D" id="3.40.50.10240">
    <property type="entry name" value="Thiamin pyrophosphokinase, catalytic domain"/>
    <property type="match status" value="1"/>
</dbReference>
<evidence type="ECO:0000256" key="2">
    <source>
        <dbReference type="ARBA" id="ARBA00022741"/>
    </source>
</evidence>
<evidence type="ECO:0000256" key="5">
    <source>
        <dbReference type="SAM" id="MobiDB-lite"/>
    </source>
</evidence>
<evidence type="ECO:0000256" key="4">
    <source>
        <dbReference type="ARBA" id="ARBA00022840"/>
    </source>
</evidence>
<organism evidence="7">
    <name type="scientific">freshwater metagenome</name>
    <dbReference type="NCBI Taxonomy" id="449393"/>
    <lineage>
        <taxon>unclassified sequences</taxon>
        <taxon>metagenomes</taxon>
        <taxon>ecological metagenomes</taxon>
    </lineage>
</organism>
<dbReference type="Pfam" id="PF04265">
    <property type="entry name" value="TPK_B1_binding"/>
    <property type="match status" value="1"/>
</dbReference>
<dbReference type="InterPro" id="IPR036759">
    <property type="entry name" value="TPK_catalytic_sf"/>
</dbReference>
<dbReference type="CDD" id="cd07995">
    <property type="entry name" value="TPK"/>
    <property type="match status" value="1"/>
</dbReference>
<evidence type="ECO:0000313" key="7">
    <source>
        <dbReference type="EMBL" id="CAB4603181.1"/>
    </source>
</evidence>
<dbReference type="SMART" id="SM00983">
    <property type="entry name" value="TPK_B1_binding"/>
    <property type="match status" value="1"/>
</dbReference>
<dbReference type="GO" id="GO:0009229">
    <property type="term" value="P:thiamine diphosphate biosynthetic process"/>
    <property type="evidence" value="ECO:0007669"/>
    <property type="project" value="InterPro"/>
</dbReference>
<dbReference type="SUPFAM" id="SSF63862">
    <property type="entry name" value="Thiamin pyrophosphokinase, substrate-binding domain"/>
    <property type="match status" value="1"/>
</dbReference>
<dbReference type="NCBIfam" id="TIGR01378">
    <property type="entry name" value="thi_PPkinase"/>
    <property type="match status" value="1"/>
</dbReference>
<dbReference type="GO" id="GO:0006772">
    <property type="term" value="P:thiamine metabolic process"/>
    <property type="evidence" value="ECO:0007669"/>
    <property type="project" value="InterPro"/>
</dbReference>
<dbReference type="GO" id="GO:0030975">
    <property type="term" value="F:thiamine binding"/>
    <property type="evidence" value="ECO:0007669"/>
    <property type="project" value="InterPro"/>
</dbReference>
<dbReference type="SUPFAM" id="SSF63999">
    <property type="entry name" value="Thiamin pyrophosphokinase, catalytic domain"/>
    <property type="match status" value="1"/>
</dbReference>
<gene>
    <name evidence="7" type="ORF">UFOPK1835_00572</name>
</gene>
<dbReference type="InterPro" id="IPR007373">
    <property type="entry name" value="Thiamin_PyroPKinase_B1-bd"/>
</dbReference>
<proteinExistence type="predicted"/>
<dbReference type="InterPro" id="IPR053149">
    <property type="entry name" value="TPK"/>
</dbReference>
<dbReference type="InterPro" id="IPR007371">
    <property type="entry name" value="TPK_catalytic"/>
</dbReference>
<keyword evidence="2" id="KW-0547">Nucleotide-binding</keyword>
<dbReference type="GO" id="GO:0016301">
    <property type="term" value="F:kinase activity"/>
    <property type="evidence" value="ECO:0007669"/>
    <property type="project" value="UniProtKB-KW"/>
</dbReference>
<evidence type="ECO:0000256" key="1">
    <source>
        <dbReference type="ARBA" id="ARBA00022679"/>
    </source>
</evidence>
<name>A0A6J6GPC3_9ZZZZ</name>
<dbReference type="AlphaFoldDB" id="A0A6J6GPC3"/>
<reference evidence="7" key="1">
    <citation type="submission" date="2020-05" db="EMBL/GenBank/DDBJ databases">
        <authorList>
            <person name="Chiriac C."/>
            <person name="Salcher M."/>
            <person name="Ghai R."/>
            <person name="Kavagutti S V."/>
        </authorList>
    </citation>
    <scope>NUCLEOTIDE SEQUENCE</scope>
</reference>
<protein>
    <submittedName>
        <fullName evidence="7">Unannotated protein</fullName>
    </submittedName>
</protein>
<dbReference type="EMBL" id="CAEZUP010000016">
    <property type="protein sequence ID" value="CAB4603181.1"/>
    <property type="molecule type" value="Genomic_DNA"/>
</dbReference>
<evidence type="ECO:0000256" key="3">
    <source>
        <dbReference type="ARBA" id="ARBA00022777"/>
    </source>
</evidence>
<sequence length="247" mass="25232">MSNPANQNPPEVVALVVFGGDAPDHQAVARLDRSMPLLVIAADSGAEHAVALGLDIAIAVGDFDSIDADLLSRLEADGTTIERHPPTKDATDLELAIDVAIREGATTVILIGGHGGRVDQSYGNLLVLASPAYAAVSMHGLIGGARISVANPDRPVVFGGDVGEYVTLLPIHGDAHGITTTGLEYALAGDSLLSGTTRGVSNVFVGPEASVSVTAGVVIVVRPGPELPAEPSRPDSPSDESRDQGTE</sequence>
<keyword evidence="4" id="KW-0067">ATP-binding</keyword>
<accession>A0A6J6GPC3</accession>
<dbReference type="PANTHER" id="PTHR41299:SF1">
    <property type="entry name" value="THIAMINE PYROPHOSPHOKINASE"/>
    <property type="match status" value="1"/>
</dbReference>
<keyword evidence="1" id="KW-0808">Transferase</keyword>
<dbReference type="GO" id="GO:0005524">
    <property type="term" value="F:ATP binding"/>
    <property type="evidence" value="ECO:0007669"/>
    <property type="project" value="UniProtKB-KW"/>
</dbReference>
<feature type="domain" description="Thiamin pyrophosphokinase thiamin-binding" evidence="6">
    <location>
        <begin position="160"/>
        <end position="219"/>
    </location>
</feature>
<dbReference type="GO" id="GO:0004788">
    <property type="term" value="F:thiamine diphosphokinase activity"/>
    <property type="evidence" value="ECO:0007669"/>
    <property type="project" value="InterPro"/>
</dbReference>
<evidence type="ECO:0000259" key="6">
    <source>
        <dbReference type="SMART" id="SM00983"/>
    </source>
</evidence>
<feature type="region of interest" description="Disordered" evidence="5">
    <location>
        <begin position="224"/>
        <end position="247"/>
    </location>
</feature>
<keyword evidence="3" id="KW-0418">Kinase</keyword>
<dbReference type="InterPro" id="IPR006282">
    <property type="entry name" value="Thi_PPkinase"/>
</dbReference>
<dbReference type="PANTHER" id="PTHR41299">
    <property type="entry name" value="THIAMINE PYROPHOSPHOKINASE"/>
    <property type="match status" value="1"/>
</dbReference>
<dbReference type="Pfam" id="PF04263">
    <property type="entry name" value="TPK_catalytic"/>
    <property type="match status" value="1"/>
</dbReference>